<proteinExistence type="predicted"/>
<protein>
    <submittedName>
        <fullName evidence="1">Uncharacterized protein</fullName>
    </submittedName>
</protein>
<organism evidence="1 2">
    <name type="scientific">Xanthomonas bromi</name>
    <dbReference type="NCBI Taxonomy" id="56449"/>
    <lineage>
        <taxon>Bacteria</taxon>
        <taxon>Pseudomonadati</taxon>
        <taxon>Pseudomonadota</taxon>
        <taxon>Gammaproteobacteria</taxon>
        <taxon>Lysobacterales</taxon>
        <taxon>Lysobacteraceae</taxon>
        <taxon>Xanthomonas</taxon>
    </lineage>
</organism>
<dbReference type="EMBL" id="FLTX01000054">
    <property type="protein sequence ID" value="SBV52507.1"/>
    <property type="molecule type" value="Genomic_DNA"/>
</dbReference>
<sequence>MRGSFNSVLKPVIEGANQTWMVEAIESKLIWLDCLDEGPEGMNARKHAQKQLKELKGVVAENNSLRFVYFICSRDRVRISTVKNSRYSKWRDRMYLWLEIGGSRKLEQIHFPCPIRGLDDAPLKVPFRVTDKFITFDVYDLGLGGKKKVSMDLHSILEMQGVDLGHVSRVEYVGTTFYPDLRVLPATSPSANGGHDGYIRSREARSSDGSDLFVYFHSLKANIISAPNKYGLLFAGTNYAAGILGAADEGILMEKALIAYFEPKQAGNLEAEKSRLVNMARKNNVTEIRLGLDFVAPGSYFTYGSEVAPASPSILATINFTDRGVLIDRHLDSSLEELMSSKWSIYNDATP</sequence>
<dbReference type="AlphaFoldDB" id="A0A1C3NQ31"/>
<gene>
    <name evidence="1" type="ORF">XBLMG947_3303</name>
</gene>
<dbReference type="RefSeq" id="WP_139074416.1">
    <property type="nucleotide sequence ID" value="NZ_FLTX01000054.1"/>
</dbReference>
<name>A0A1C3NQ31_9XANT</name>
<reference evidence="1 2" key="1">
    <citation type="submission" date="2016-06" db="EMBL/GenBank/DDBJ databases">
        <authorList>
            <person name="Kjaerup R.B."/>
            <person name="Dalgaard T.S."/>
            <person name="Juul-Madsen H.R."/>
        </authorList>
    </citation>
    <scope>NUCLEOTIDE SEQUENCE [LARGE SCALE GENOMIC DNA]</scope>
    <source>
        <strain evidence="1">LMG947</strain>
    </source>
</reference>
<dbReference type="Proteomes" id="UP000092503">
    <property type="component" value="Unassembled WGS sequence"/>
</dbReference>
<accession>A0A1C3NQ31</accession>
<dbReference type="OrthoDB" id="5916242at2"/>
<evidence type="ECO:0000313" key="2">
    <source>
        <dbReference type="Proteomes" id="UP000092503"/>
    </source>
</evidence>
<evidence type="ECO:0000313" key="1">
    <source>
        <dbReference type="EMBL" id="SBV52507.1"/>
    </source>
</evidence>